<dbReference type="EMBL" id="LT906453">
    <property type="protein sequence ID" value="SNV19087.1"/>
    <property type="molecule type" value="Genomic_DNA"/>
</dbReference>
<dbReference type="Pfam" id="PF16177">
    <property type="entry name" value="ACAS_N"/>
    <property type="match status" value="1"/>
</dbReference>
<dbReference type="SUPFAM" id="SSF56801">
    <property type="entry name" value="Acetyl-CoA synthetase-like"/>
    <property type="match status" value="1"/>
</dbReference>
<dbReference type="Proteomes" id="UP000242637">
    <property type="component" value="Chromosome 1"/>
</dbReference>
<feature type="domain" description="Acetyl-coenzyme A synthetase N-terminal" evidence="4">
    <location>
        <begin position="10"/>
        <end position="64"/>
    </location>
</feature>
<evidence type="ECO:0000313" key="5">
    <source>
        <dbReference type="EMBL" id="SNV19087.1"/>
    </source>
</evidence>
<dbReference type="GO" id="GO:0005829">
    <property type="term" value="C:cytosol"/>
    <property type="evidence" value="ECO:0007669"/>
    <property type="project" value="TreeGrafter"/>
</dbReference>
<dbReference type="GO" id="GO:0006085">
    <property type="term" value="P:acetyl-CoA biosynthetic process"/>
    <property type="evidence" value="ECO:0007669"/>
    <property type="project" value="TreeGrafter"/>
</dbReference>
<evidence type="ECO:0000256" key="2">
    <source>
        <dbReference type="ARBA" id="ARBA00022990"/>
    </source>
</evidence>
<keyword evidence="5" id="KW-0436">Ligase</keyword>
<gene>
    <name evidence="5" type="primary">acsA</name>
    <name evidence="5" type="ORF">SAMEA4475696_00628</name>
</gene>
<evidence type="ECO:0000256" key="1">
    <source>
        <dbReference type="ARBA" id="ARBA00006432"/>
    </source>
</evidence>
<keyword evidence="2" id="KW-0007">Acetylation</keyword>
<dbReference type="PANTHER" id="PTHR24095:SF14">
    <property type="entry name" value="ACETYL-COENZYME A SYNTHETASE 1"/>
    <property type="match status" value="1"/>
</dbReference>
<dbReference type="STRING" id="1121387.GCA_000429885_01725"/>
<dbReference type="Gene3D" id="3.40.50.12780">
    <property type="entry name" value="N-terminal domain of ligase-like"/>
    <property type="match status" value="1"/>
</dbReference>
<dbReference type="InterPro" id="IPR032387">
    <property type="entry name" value="ACAS_N"/>
</dbReference>
<dbReference type="InterPro" id="IPR042099">
    <property type="entry name" value="ANL_N_sf"/>
</dbReference>
<dbReference type="GO" id="GO:0003987">
    <property type="term" value="F:acetate-CoA ligase activity"/>
    <property type="evidence" value="ECO:0007669"/>
    <property type="project" value="UniProtKB-EC"/>
</dbReference>
<sequence length="165" mass="18267">MATEAPNAHANLYRQAENDFEAFWAQQARTFITWHKDFENVLDWSNPPFAQWFSDGELNVSYNCLDRHIEAGNADRIAIHFIGEPGDTRDITYGDLKNEVCKAANTLTSLGIGKGDVVAIYLPMIPEAIITMLACARLGAPHTVVFGGFPATHSDLESPMPEQKS</sequence>
<dbReference type="InterPro" id="IPR000873">
    <property type="entry name" value="AMP-dep_synth/lig_dom"/>
</dbReference>
<dbReference type="EC" id="6.2.1.1" evidence="5"/>
<keyword evidence="6" id="KW-1185">Reference proteome</keyword>
<evidence type="ECO:0000259" key="3">
    <source>
        <dbReference type="Pfam" id="PF00501"/>
    </source>
</evidence>
<dbReference type="KEGG" id="dco:SAMEA4475696_0628"/>
<comment type="similarity">
    <text evidence="1">Belongs to the ATP-dependent AMP-binding enzyme family.</text>
</comment>
<accession>A0A239VAD9</accession>
<evidence type="ECO:0000313" key="6">
    <source>
        <dbReference type="Proteomes" id="UP000242637"/>
    </source>
</evidence>
<name>A0A239VAD9_9MICO</name>
<dbReference type="Pfam" id="PF00501">
    <property type="entry name" value="AMP-binding"/>
    <property type="match status" value="1"/>
</dbReference>
<feature type="domain" description="AMP-dependent synthetase/ligase" evidence="3">
    <location>
        <begin position="71"/>
        <end position="151"/>
    </location>
</feature>
<reference evidence="5 6" key="1">
    <citation type="submission" date="2017-06" db="EMBL/GenBank/DDBJ databases">
        <authorList>
            <consortium name="Pathogen Informatics"/>
        </authorList>
    </citation>
    <scope>NUCLEOTIDE SEQUENCE [LARGE SCALE GENOMIC DNA]</scope>
    <source>
        <strain evidence="5 6">NCTC13039</strain>
    </source>
</reference>
<organism evidence="5 6">
    <name type="scientific">Dermatophilus congolensis</name>
    <dbReference type="NCBI Taxonomy" id="1863"/>
    <lineage>
        <taxon>Bacteria</taxon>
        <taxon>Bacillati</taxon>
        <taxon>Actinomycetota</taxon>
        <taxon>Actinomycetes</taxon>
        <taxon>Micrococcales</taxon>
        <taxon>Dermatophilaceae</taxon>
        <taxon>Dermatophilus</taxon>
    </lineage>
</organism>
<protein>
    <submittedName>
        <fullName evidence="5">Acetyl-coenzyme A synthetase</fullName>
        <ecNumber evidence="5">6.2.1.1</ecNumber>
    </submittedName>
</protein>
<dbReference type="AlphaFoldDB" id="A0A239VAD9"/>
<dbReference type="PANTHER" id="PTHR24095">
    <property type="entry name" value="ACETYL-COENZYME A SYNTHETASE"/>
    <property type="match status" value="1"/>
</dbReference>
<evidence type="ECO:0000259" key="4">
    <source>
        <dbReference type="Pfam" id="PF16177"/>
    </source>
</evidence>
<proteinExistence type="inferred from homology"/>